<dbReference type="Proteomes" id="UP000184203">
    <property type="component" value="Unassembled WGS sequence"/>
</dbReference>
<sequence length="565" mass="62288">MNSRSVVTFRSADALKVVVIAASWILLATAISVHMNGRLYPFLTVGVGAVAVLFVAYVVSVRSFPTRYLLAALVCLSVYYRALVVLFPSSYVGMDPDKYAGGIVSLMETGRVVNLDFPFYGKAPFFLVSGALTGDVMGVDALRMLDVYAFVFGALFPLLAYVVTRRLSSERVGIYATLLVTVGAASVIYATNPIAQTLAVGLWIPFLVVFGRYLRYKRTVDLVLTFLFTVAMVYTHKLTALLVFGTVVGSSAFILLQSREWMDDPLKRATTPSTLLMLTVLSGVLVVVQLTIITDYIVGVIGRFLLALHVTSVETVHVVPQAATPVASEPVNFVLRRGYGLTLVPLAGIAWLVLARRTDSHETRAILAGIAVCIALTGVGAVSVSAVNPSRMYFYMELLLFVVVAVAVLRRHVPGRRRSTAVLAVFFLLVTSQLVTPLVVPDHPQGERQYLTAEETAAKRFSTHVPGDIATDFFYAKSTVRLHNPRPARLDDPSADTYVYMDEELLNRTTLNGNSRYIAYRTQVRVYRMYGAMQGRWELTYDPVPGFDRRHERVYSNGGVVVYER</sequence>
<keyword evidence="5" id="KW-1185">Reference proteome</keyword>
<proteinExistence type="predicted"/>
<feature type="transmembrane region" description="Helical" evidence="1">
    <location>
        <begin position="197"/>
        <end position="214"/>
    </location>
</feature>
<dbReference type="EMBL" id="FRAN01000004">
    <property type="protein sequence ID" value="SHL09572.1"/>
    <property type="molecule type" value="Genomic_DNA"/>
</dbReference>
<dbReference type="eggNOG" id="arCOG03188">
    <property type="taxonomic scope" value="Archaea"/>
</dbReference>
<feature type="transmembrane region" description="Helical" evidence="1">
    <location>
        <begin position="366"/>
        <end position="386"/>
    </location>
</feature>
<keyword evidence="1" id="KW-1133">Transmembrane helix</keyword>
<feature type="transmembrane region" description="Helical" evidence="1">
    <location>
        <begin position="147"/>
        <end position="163"/>
    </location>
</feature>
<feature type="transmembrane region" description="Helical" evidence="1">
    <location>
        <begin position="300"/>
        <end position="318"/>
    </location>
</feature>
<evidence type="ECO:0000256" key="1">
    <source>
        <dbReference type="SAM" id="Phobius"/>
    </source>
</evidence>
<keyword evidence="3" id="KW-0808">Transferase</keyword>
<evidence type="ECO:0000313" key="5">
    <source>
        <dbReference type="Proteomes" id="UP000184203"/>
    </source>
</evidence>
<feature type="transmembrane region" description="Helical" evidence="1">
    <location>
        <begin position="275"/>
        <end position="293"/>
    </location>
</feature>
<dbReference type="RefSeq" id="WP_007980905.1">
    <property type="nucleotide sequence ID" value="NZ_AEMG01000015.1"/>
</dbReference>
<feature type="transmembrane region" description="Helical" evidence="1">
    <location>
        <begin position="338"/>
        <end position="354"/>
    </location>
</feature>
<dbReference type="AlphaFoldDB" id="E7QVL8"/>
<name>E7QVL8_HALPU</name>
<reference evidence="5" key="2">
    <citation type="submission" date="2016-11" db="EMBL/GenBank/DDBJ databases">
        <authorList>
            <person name="Varghese N."/>
            <person name="Submissions S."/>
        </authorList>
    </citation>
    <scope>NUCLEOTIDE SEQUENCE [LARGE SCALE GENOMIC DNA]</scope>
    <source>
        <strain evidence="5">DX253</strain>
    </source>
</reference>
<feature type="transmembrane region" description="Helical" evidence="1">
    <location>
        <begin position="226"/>
        <end position="255"/>
    </location>
</feature>
<feature type="transmembrane region" description="Helical" evidence="1">
    <location>
        <begin position="39"/>
        <end position="61"/>
    </location>
</feature>
<accession>E7QVL8</accession>
<evidence type="ECO:0000313" key="3">
    <source>
        <dbReference type="EMBL" id="SHL09572.1"/>
    </source>
</evidence>
<evidence type="ECO:0000313" key="2">
    <source>
        <dbReference type="EMBL" id="EFW91281.1"/>
    </source>
</evidence>
<gene>
    <name evidence="3" type="ORF">SAMN05444342_3007</name>
    <name evidence="2" type="ORF">ZOD2009_14271</name>
</gene>
<feature type="transmembrane region" description="Helical" evidence="1">
    <location>
        <begin position="68"/>
        <end position="87"/>
    </location>
</feature>
<dbReference type="Proteomes" id="UP000003751">
    <property type="component" value="Unassembled WGS sequence"/>
</dbReference>
<feature type="transmembrane region" description="Helical" evidence="1">
    <location>
        <begin position="172"/>
        <end position="191"/>
    </location>
</feature>
<keyword evidence="1" id="KW-0472">Membrane</keyword>
<dbReference type="OrthoDB" id="214905at2157"/>
<keyword evidence="3" id="KW-0328">Glycosyltransferase</keyword>
<feature type="transmembrane region" description="Helical" evidence="1">
    <location>
        <begin position="12"/>
        <end position="33"/>
    </location>
</feature>
<dbReference type="GO" id="GO:0016757">
    <property type="term" value="F:glycosyltransferase activity"/>
    <property type="evidence" value="ECO:0007669"/>
    <property type="project" value="UniProtKB-KW"/>
</dbReference>
<reference evidence="2 4" key="1">
    <citation type="journal article" date="2014" name="ISME J.">
        <title>Trehalose/2-sulfotrehalose biosynthesis and glycine-betaine uptake are widely spread mechanisms for osmoadaptation in the Halobacteriales.</title>
        <authorList>
            <person name="Youssef N.H."/>
            <person name="Savage-Ashlock K.N."/>
            <person name="McCully A.L."/>
            <person name="Luedtke B."/>
            <person name="Shaw E.I."/>
            <person name="Hoff W.D."/>
            <person name="Elshahed M.S."/>
        </authorList>
    </citation>
    <scope>NUCLEOTIDE SEQUENCE [LARGE SCALE GENOMIC DNA]</scope>
    <source>
        <strain evidence="2 4">DX253</strain>
    </source>
</reference>
<keyword evidence="1" id="KW-0812">Transmembrane</keyword>
<dbReference type="EMBL" id="AEMG01000015">
    <property type="protein sequence ID" value="EFW91281.1"/>
    <property type="molecule type" value="Genomic_DNA"/>
</dbReference>
<dbReference type="PATRIC" id="fig|797209.4.peg.2811"/>
<evidence type="ECO:0000313" key="4">
    <source>
        <dbReference type="Proteomes" id="UP000003751"/>
    </source>
</evidence>
<reference evidence="3" key="3">
    <citation type="submission" date="2016-11" db="EMBL/GenBank/DDBJ databases">
        <authorList>
            <person name="Jaros S."/>
            <person name="Januszkiewicz K."/>
            <person name="Wedrychowicz H."/>
        </authorList>
    </citation>
    <scope>NUCLEOTIDE SEQUENCE [LARGE SCALE GENOMIC DNA]</scope>
    <source>
        <strain evidence="3">DX253</strain>
    </source>
</reference>
<organism evidence="2 4">
    <name type="scientific">Haladaptatus paucihalophilus DX253</name>
    <dbReference type="NCBI Taxonomy" id="797209"/>
    <lineage>
        <taxon>Archaea</taxon>
        <taxon>Methanobacteriati</taxon>
        <taxon>Methanobacteriota</taxon>
        <taxon>Stenosarchaea group</taxon>
        <taxon>Halobacteria</taxon>
        <taxon>Halobacteriales</taxon>
        <taxon>Haladaptataceae</taxon>
        <taxon>Haladaptatus</taxon>
    </lineage>
</organism>
<protein>
    <submittedName>
        <fullName evidence="3">Dolichyl-phosphate-mannose-protein mannosyltransferase</fullName>
    </submittedName>
</protein>
<feature type="transmembrane region" description="Helical" evidence="1">
    <location>
        <begin position="421"/>
        <end position="440"/>
    </location>
</feature>
<feature type="transmembrane region" description="Helical" evidence="1">
    <location>
        <begin position="392"/>
        <end position="409"/>
    </location>
</feature>